<organism evidence="1 2">
    <name type="scientific">Massilicoli timonensis</name>
    <dbReference type="NCBI Taxonomy" id="2015901"/>
    <lineage>
        <taxon>Bacteria</taxon>
        <taxon>Bacillati</taxon>
        <taxon>Bacillota</taxon>
        <taxon>Erysipelotrichia</taxon>
        <taxon>Erysipelotrichales</taxon>
        <taxon>Erysipelotrichaceae</taxon>
        <taxon>Massilicoli</taxon>
    </lineage>
</organism>
<sequence>MIAAVILILLLIGITVWIVWRKRSTHKVDLSKINGEVYDEVCAYCGSMMKANDRYCPNCLKERK</sequence>
<evidence type="ECO:0000313" key="2">
    <source>
        <dbReference type="Proteomes" id="UP001524435"/>
    </source>
</evidence>
<name>A0ABT1SN53_9FIRM</name>
<keyword evidence="2" id="KW-1185">Reference proteome</keyword>
<dbReference type="RefSeq" id="WP_178200367.1">
    <property type="nucleotide sequence ID" value="NZ_CALVCM010000055.1"/>
</dbReference>
<comment type="caution">
    <text evidence="1">The sequence shown here is derived from an EMBL/GenBank/DDBJ whole genome shotgun (WGS) entry which is preliminary data.</text>
</comment>
<proteinExistence type="predicted"/>
<dbReference type="EMBL" id="JANGCH010000010">
    <property type="protein sequence ID" value="MCQ5122125.1"/>
    <property type="molecule type" value="Genomic_DNA"/>
</dbReference>
<gene>
    <name evidence="1" type="ORF">NE663_07620</name>
</gene>
<protein>
    <recommendedName>
        <fullName evidence="3">Zinc ribbon domain-containing protein</fullName>
    </recommendedName>
</protein>
<reference evidence="1 2" key="1">
    <citation type="submission" date="2022-06" db="EMBL/GenBank/DDBJ databases">
        <title>Isolation of gut microbiota from human fecal samples.</title>
        <authorList>
            <person name="Pamer E.G."/>
            <person name="Barat B."/>
            <person name="Waligurski E."/>
            <person name="Medina S."/>
            <person name="Paddock L."/>
            <person name="Mostad J."/>
        </authorList>
    </citation>
    <scope>NUCLEOTIDE SEQUENCE [LARGE SCALE GENOMIC DNA]</scope>
    <source>
        <strain evidence="1 2">DFI.6.1</strain>
    </source>
</reference>
<evidence type="ECO:0000313" key="1">
    <source>
        <dbReference type="EMBL" id="MCQ5122125.1"/>
    </source>
</evidence>
<evidence type="ECO:0008006" key="3">
    <source>
        <dbReference type="Google" id="ProtNLM"/>
    </source>
</evidence>
<accession>A0ABT1SN53</accession>
<dbReference type="Proteomes" id="UP001524435">
    <property type="component" value="Unassembled WGS sequence"/>
</dbReference>